<name>A0A8T0H405_CERPU</name>
<dbReference type="InterPro" id="IPR027417">
    <property type="entry name" value="P-loop_NTPase"/>
</dbReference>
<keyword evidence="3" id="KW-1185">Reference proteome</keyword>
<gene>
    <name evidence="2" type="ORF">KC19_8G163700</name>
</gene>
<dbReference type="Gene3D" id="3.40.50.300">
    <property type="entry name" value="P-loop containing nucleotide triphosphate hydrolases"/>
    <property type="match status" value="1"/>
</dbReference>
<evidence type="ECO:0000259" key="1">
    <source>
        <dbReference type="Pfam" id="PF00931"/>
    </source>
</evidence>
<dbReference type="AlphaFoldDB" id="A0A8T0H405"/>
<dbReference type="PANTHER" id="PTHR36766">
    <property type="entry name" value="PLANT BROAD-SPECTRUM MILDEW RESISTANCE PROTEIN RPW8"/>
    <property type="match status" value="1"/>
</dbReference>
<feature type="domain" description="NB-ARC" evidence="1">
    <location>
        <begin position="35"/>
        <end position="188"/>
    </location>
</feature>
<dbReference type="PANTHER" id="PTHR36766:SF30">
    <property type="entry name" value="TIR-NBS TYPE DISEASE RESISTANCE PROTEIN-RELATED"/>
    <property type="match status" value="1"/>
</dbReference>
<dbReference type="EMBL" id="CM026429">
    <property type="protein sequence ID" value="KAG0565094.1"/>
    <property type="molecule type" value="Genomic_DNA"/>
</dbReference>
<dbReference type="OrthoDB" id="1898799at2759"/>
<evidence type="ECO:0000313" key="2">
    <source>
        <dbReference type="EMBL" id="KAG0565094.1"/>
    </source>
</evidence>
<dbReference type="SUPFAM" id="SSF52540">
    <property type="entry name" value="P-loop containing nucleoside triphosphate hydrolases"/>
    <property type="match status" value="1"/>
</dbReference>
<accession>A0A8T0H405</accession>
<comment type="caution">
    <text evidence="2">The sequence shown here is derived from an EMBL/GenBank/DDBJ whole genome shotgun (WGS) entry which is preliminary data.</text>
</comment>
<dbReference type="GO" id="GO:0043531">
    <property type="term" value="F:ADP binding"/>
    <property type="evidence" value="ECO:0007669"/>
    <property type="project" value="InterPro"/>
</dbReference>
<organism evidence="2 3">
    <name type="scientific">Ceratodon purpureus</name>
    <name type="common">Fire moss</name>
    <name type="synonym">Dicranum purpureum</name>
    <dbReference type="NCBI Taxonomy" id="3225"/>
    <lineage>
        <taxon>Eukaryota</taxon>
        <taxon>Viridiplantae</taxon>
        <taxon>Streptophyta</taxon>
        <taxon>Embryophyta</taxon>
        <taxon>Bryophyta</taxon>
        <taxon>Bryophytina</taxon>
        <taxon>Bryopsida</taxon>
        <taxon>Dicranidae</taxon>
        <taxon>Pseudoditrichales</taxon>
        <taxon>Ditrichaceae</taxon>
        <taxon>Ceratodon</taxon>
    </lineage>
</organism>
<sequence>MTTSCRHQDTYTTFGRDHDIVVEQTIQKLLLDSKASKNDVECIGIWGLGGSRKTLTATHVFNKEKIQAYFIGGCYWLTVGNSKTSVPKLLCEMRQKMVSSLPTHSKDEDIKNDLFRNLKGWERMLLVLDDVWKIQTLEILEVMPKGVQCKIVITTRDEGVLNKKHATKLKMPILSPLKSWKLFCHHACCGDVNMPLDLKEVDKQITSECGRLLLALKVIGGYLTGSIEPSYWERTLDKLRNASMVSPNHYEQLYSKLELSVDELQKVHPQLKY</sequence>
<dbReference type="InterPro" id="IPR002182">
    <property type="entry name" value="NB-ARC"/>
</dbReference>
<evidence type="ECO:0000313" key="3">
    <source>
        <dbReference type="Proteomes" id="UP000822688"/>
    </source>
</evidence>
<dbReference type="Proteomes" id="UP000822688">
    <property type="component" value="Chromosome 8"/>
</dbReference>
<dbReference type="InterPro" id="IPR042197">
    <property type="entry name" value="Apaf_helical"/>
</dbReference>
<dbReference type="PRINTS" id="PR00364">
    <property type="entry name" value="DISEASERSIST"/>
</dbReference>
<reference evidence="2" key="1">
    <citation type="submission" date="2020-06" db="EMBL/GenBank/DDBJ databases">
        <title>WGS assembly of Ceratodon purpureus strain R40.</title>
        <authorList>
            <person name="Carey S.B."/>
            <person name="Jenkins J."/>
            <person name="Shu S."/>
            <person name="Lovell J.T."/>
            <person name="Sreedasyam A."/>
            <person name="Maumus F."/>
            <person name="Tiley G.P."/>
            <person name="Fernandez-Pozo N."/>
            <person name="Barry K."/>
            <person name="Chen C."/>
            <person name="Wang M."/>
            <person name="Lipzen A."/>
            <person name="Daum C."/>
            <person name="Saski C.A."/>
            <person name="Payton A.C."/>
            <person name="Mcbreen J.C."/>
            <person name="Conrad R.E."/>
            <person name="Kollar L.M."/>
            <person name="Olsson S."/>
            <person name="Huttunen S."/>
            <person name="Landis J.B."/>
            <person name="Wickett N.J."/>
            <person name="Johnson M.G."/>
            <person name="Rensing S.A."/>
            <person name="Grimwood J."/>
            <person name="Schmutz J."/>
            <person name="Mcdaniel S.F."/>
        </authorList>
    </citation>
    <scope>NUCLEOTIDE SEQUENCE</scope>
    <source>
        <strain evidence="2">R40</strain>
    </source>
</reference>
<dbReference type="Pfam" id="PF00931">
    <property type="entry name" value="NB-ARC"/>
    <property type="match status" value="1"/>
</dbReference>
<dbReference type="Gene3D" id="1.10.8.430">
    <property type="entry name" value="Helical domain of apoptotic protease-activating factors"/>
    <property type="match status" value="1"/>
</dbReference>
<proteinExistence type="predicted"/>
<protein>
    <recommendedName>
        <fullName evidence="1">NB-ARC domain-containing protein</fullName>
    </recommendedName>
</protein>